<feature type="domain" description="Helix-turn-helix" evidence="1">
    <location>
        <begin position="43"/>
        <end position="93"/>
    </location>
</feature>
<name>A0A9D9NIU8_9BACT</name>
<dbReference type="EMBL" id="JADIMD010000106">
    <property type="protein sequence ID" value="MBO8475052.1"/>
    <property type="molecule type" value="Genomic_DNA"/>
</dbReference>
<proteinExistence type="predicted"/>
<comment type="caution">
    <text evidence="2">The sequence shown here is derived from an EMBL/GenBank/DDBJ whole genome shotgun (WGS) entry which is preliminary data.</text>
</comment>
<dbReference type="Pfam" id="PF12728">
    <property type="entry name" value="HTH_17"/>
    <property type="match status" value="1"/>
</dbReference>
<protein>
    <submittedName>
        <fullName evidence="2">Helix-turn-helix domain-containing protein</fullName>
    </submittedName>
</protein>
<dbReference type="InterPro" id="IPR041657">
    <property type="entry name" value="HTH_17"/>
</dbReference>
<organism evidence="2 3">
    <name type="scientific">Candidatus Cryptobacteroides faecigallinarum</name>
    <dbReference type="NCBI Taxonomy" id="2840763"/>
    <lineage>
        <taxon>Bacteria</taxon>
        <taxon>Pseudomonadati</taxon>
        <taxon>Bacteroidota</taxon>
        <taxon>Bacteroidia</taxon>
        <taxon>Bacteroidales</taxon>
        <taxon>Candidatus Cryptobacteroides</taxon>
    </lineage>
</organism>
<accession>A0A9D9NIU8</accession>
<evidence type="ECO:0000259" key="1">
    <source>
        <dbReference type="Pfam" id="PF12728"/>
    </source>
</evidence>
<evidence type="ECO:0000313" key="3">
    <source>
        <dbReference type="Proteomes" id="UP000823757"/>
    </source>
</evidence>
<evidence type="ECO:0000313" key="2">
    <source>
        <dbReference type="EMBL" id="MBO8475052.1"/>
    </source>
</evidence>
<sequence>MDKAITFETLPEAMSYLIGRVEKLEDVITTHIQNTPQQSEDRWMNTKELREYLPDHPAECTVYSWVAARCIPYHKTGKKLQFRKSEIDAWIMSSRRKTEQEMQEEAVRFVNERRTRK</sequence>
<dbReference type="AlphaFoldDB" id="A0A9D9NIU8"/>
<reference evidence="2" key="1">
    <citation type="submission" date="2020-10" db="EMBL/GenBank/DDBJ databases">
        <authorList>
            <person name="Gilroy R."/>
        </authorList>
    </citation>
    <scope>NUCLEOTIDE SEQUENCE</scope>
    <source>
        <strain evidence="2">B1-13419</strain>
    </source>
</reference>
<reference evidence="2" key="2">
    <citation type="journal article" date="2021" name="PeerJ">
        <title>Extensive microbial diversity within the chicken gut microbiome revealed by metagenomics and culture.</title>
        <authorList>
            <person name="Gilroy R."/>
            <person name="Ravi A."/>
            <person name="Getino M."/>
            <person name="Pursley I."/>
            <person name="Horton D.L."/>
            <person name="Alikhan N.F."/>
            <person name="Baker D."/>
            <person name="Gharbi K."/>
            <person name="Hall N."/>
            <person name="Watson M."/>
            <person name="Adriaenssens E.M."/>
            <person name="Foster-Nyarko E."/>
            <person name="Jarju S."/>
            <person name="Secka A."/>
            <person name="Antonio M."/>
            <person name="Oren A."/>
            <person name="Chaudhuri R.R."/>
            <person name="La Ragione R."/>
            <person name="Hildebrand F."/>
            <person name="Pallen M.J."/>
        </authorList>
    </citation>
    <scope>NUCLEOTIDE SEQUENCE</scope>
    <source>
        <strain evidence="2">B1-13419</strain>
    </source>
</reference>
<gene>
    <name evidence="2" type="ORF">IAB91_07170</name>
</gene>
<dbReference type="Proteomes" id="UP000823757">
    <property type="component" value="Unassembled WGS sequence"/>
</dbReference>